<evidence type="ECO:0000313" key="3">
    <source>
        <dbReference type="EMBL" id="KAA1089047.1"/>
    </source>
</evidence>
<dbReference type="OrthoDB" id="2100128at2759"/>
<feature type="region of interest" description="Disordered" evidence="2">
    <location>
        <begin position="1"/>
        <end position="55"/>
    </location>
</feature>
<feature type="region of interest" description="Disordered" evidence="2">
    <location>
        <begin position="94"/>
        <end position="126"/>
    </location>
</feature>
<comment type="caution">
    <text evidence="3">The sequence shown here is derived from an EMBL/GenBank/DDBJ whole genome shotgun (WGS) entry which is preliminary data.</text>
</comment>
<dbReference type="PANTHER" id="PTHR39398">
    <property type="entry name" value="YALI0F14311P"/>
    <property type="match status" value="1"/>
</dbReference>
<evidence type="ECO:0000256" key="2">
    <source>
        <dbReference type="SAM" id="MobiDB-lite"/>
    </source>
</evidence>
<keyword evidence="1" id="KW-0175">Coiled coil</keyword>
<protein>
    <submittedName>
        <fullName evidence="3">Uncharacterized protein</fullName>
    </submittedName>
</protein>
<name>A0A5B0NII2_PUCGR</name>
<evidence type="ECO:0000256" key="1">
    <source>
        <dbReference type="SAM" id="Coils"/>
    </source>
</evidence>
<gene>
    <name evidence="3" type="ORF">PGT21_004996</name>
</gene>
<dbReference type="EMBL" id="VSWC01000093">
    <property type="protein sequence ID" value="KAA1089047.1"/>
    <property type="molecule type" value="Genomic_DNA"/>
</dbReference>
<dbReference type="AlphaFoldDB" id="A0A5B0NII2"/>
<feature type="compositionally biased region" description="Polar residues" evidence="2">
    <location>
        <begin position="1"/>
        <end position="23"/>
    </location>
</feature>
<feature type="coiled-coil region" evidence="1">
    <location>
        <begin position="260"/>
        <end position="287"/>
    </location>
</feature>
<keyword evidence="4" id="KW-1185">Reference proteome</keyword>
<dbReference type="Proteomes" id="UP000324748">
    <property type="component" value="Unassembled WGS sequence"/>
</dbReference>
<accession>A0A5B0NII2</accession>
<reference evidence="3 4" key="1">
    <citation type="submission" date="2019-05" db="EMBL/GenBank/DDBJ databases">
        <title>Emergence of the Ug99 lineage of the wheat stem rust pathogen through somatic hybridization.</title>
        <authorList>
            <person name="Li F."/>
            <person name="Upadhyaya N.M."/>
            <person name="Sperschneider J."/>
            <person name="Matny O."/>
            <person name="Nguyen-Phuc H."/>
            <person name="Mago R."/>
            <person name="Raley C."/>
            <person name="Miller M.E."/>
            <person name="Silverstein K.A.T."/>
            <person name="Henningsen E."/>
            <person name="Hirsch C.D."/>
            <person name="Visser B."/>
            <person name="Pretorius Z.A."/>
            <person name="Steffenson B.J."/>
            <person name="Schwessinger B."/>
            <person name="Dodds P.N."/>
            <person name="Figueroa M."/>
        </authorList>
    </citation>
    <scope>NUCLEOTIDE SEQUENCE [LARGE SCALE GENOMIC DNA]</scope>
    <source>
        <strain evidence="3">21-0</strain>
    </source>
</reference>
<feature type="compositionally biased region" description="Basic residues" evidence="2">
    <location>
        <begin position="24"/>
        <end position="39"/>
    </location>
</feature>
<evidence type="ECO:0000313" key="4">
    <source>
        <dbReference type="Proteomes" id="UP000324748"/>
    </source>
</evidence>
<sequence>MSLTNSRWNQPEQEQEPKNNLKTNSKHSKYIPPHSKPKTTNKNIQNNNNNNNSIIITNGDRMVSRKFGNQHQQQQLDGKLTGFMNSFNLSNPRLDPMSLVPSPSRGIYSSENQTKKSSTPEHDNQDLTNYDFQVEFFKWILNRIQEYKKAYRNRSDLFLYLSLKDSHEDPEKLKNQGEDDEGHYKTQIDRISSLVREIRKLREGIFASGRRDSFAIVVYELSAELALESLDFAQLNTLLNHLIMNLYRTLSISDHLIPDSNKQQQEKEDLETLINHHRRTKEEVLNRRLMFARVYLLLPIASRLDISRFIDQFAQITQILSDQTLHNLDHYAHSTAHKQPFSDISGPLHPKLLELETFFKLVLRKNYFQLNQKFIKPKLKKIITTRHHQEEEEDESMTTEWDELLFLVFLSSIRLNLIWKVIAKSYYHLSLEDDRFIVDLLSLDFQSFNHFRNSSHHPSASSNNLNHHQLVNSWLLKLNIQRNPNGIIQLK</sequence>
<feature type="compositionally biased region" description="Polar residues" evidence="2">
    <location>
        <begin position="107"/>
        <end position="117"/>
    </location>
</feature>
<feature type="compositionally biased region" description="Low complexity" evidence="2">
    <location>
        <begin position="40"/>
        <end position="55"/>
    </location>
</feature>
<organism evidence="3 4">
    <name type="scientific">Puccinia graminis f. sp. tritici</name>
    <dbReference type="NCBI Taxonomy" id="56615"/>
    <lineage>
        <taxon>Eukaryota</taxon>
        <taxon>Fungi</taxon>
        <taxon>Dikarya</taxon>
        <taxon>Basidiomycota</taxon>
        <taxon>Pucciniomycotina</taxon>
        <taxon>Pucciniomycetes</taxon>
        <taxon>Pucciniales</taxon>
        <taxon>Pucciniaceae</taxon>
        <taxon>Puccinia</taxon>
    </lineage>
</organism>
<dbReference type="PANTHER" id="PTHR39398:SF1">
    <property type="entry name" value="CSN8_PSMD8_EIF3K DOMAIN-CONTAINING PROTEIN"/>
    <property type="match status" value="1"/>
</dbReference>
<proteinExistence type="predicted"/>